<dbReference type="InterPro" id="IPR001245">
    <property type="entry name" value="Ser-Thr/Tyr_kinase_cat_dom"/>
</dbReference>
<comment type="caution">
    <text evidence="3">The sequence shown here is derived from an EMBL/GenBank/DDBJ whole genome shotgun (WGS) entry which is preliminary data.</text>
</comment>
<sequence>MTGIDTNIAYQDLHQPLDKEVSGFPMMEGRLPETSSKTMFLLGNSSVSLTNINLDSTSGGSRVGTLSSSILTLRCCEIFSNIECSPFAVGDGWGSDGSSILVVSSSHRCPSSNSLLPLVSLLPVRERQANQPGASESASSVYITAIGLSIANSHILVGTGPLLDFGSLRNGEAEQIALSTTLSSCVLSNTTSSPSQSISGVPSGTCQKIVGCGISKSTNHLYGTACNDMNLGGSILTRNTSFVLCTTNFYYRVYSTRSLIEANSDFEFCTFKKCYTGQYAGALYMYWNQYRVTIKDCAFDSCSAYHGGAIYCYASDAFTSFTLWTSSFVHCRAEIAGSVYTCNHSLSIKQCSFFNSTSQYSAGAVLLANSQFSSTCENLLFDTCQHEAIDSSHRCGGGALEVQNTVFAPLNYLMFRNCYSAADTGHDIFLNGLTKDDLWWETWDSTSPSTNRISEWKGIDRTSEMPNPTNTAKVLSLTSTESGYSGQLTLTLDKPATGTFFVVLDNAYGTQRTNPDFYPNIGRLVMFPFSDSASSTLSVGIDNWDVLQSPLHGYMLHAVSMNEWEVVQPTFTTVEVNRDESGTIFDFTLKGKDVPNGTYTIILDDDHELDVDVTTDNTGESEGFGSIRASVFDRGISAPKQYYVVTVLGHAPSHLHIVKPGSIPFDLVTPAYLGRLLSASFVDSAKTQLEIIIDSKYLEKNKKYTLVLGKRAENSEQHTFEIWTDSEGTLLPLVVTLDPYETDPEEKKKKLQLGQDYSPLSLTGEGRLYSVALLYFFTLPVDPPRTVGIGSQTLNKRKNELTITIQGRLFESSISSLSLKRGDRVIQSTSVDFISNEMVEATFAVGFVETDDTLSFGEEYTLLSLAGQDDVAMREGVVVVVPSPPFVSSITASPHPSSPTQFSLIFEGQDLPSNLVLLASVDSFPPIAITVSADGTSGTTSFLNGGNTALMGMSKTYTVNSLTMEDDTNDYILLKQNSFTTPPGPEALQLIVNSESSDTTRQCGSSTSPCQSVDVAWVILSELAIRRPTIAIQTAAQLESLLQISERISLTFTKDGSKLATLSIPSTVPHKTEEGLIVVDGGVLSIEDVHVVIESTDVSFIFVSANKATISLKGSFSGHATSTNSQSNSEENDEVCSWRSGVFQLDDCSTSVTFSTFSNLSQGAIEMRKGTLNIDTTAFHDNTPKLESFGSLRRNIHCSDGGNVVVGTLSGGDGVQTHSPWFSLEGCSLDALEEIKDAPFFVPTLLNSSTSTYSKKEKHFAIEIAGATLIPCGLSLEVFEVSKDDTVGQSTRLPLTLASTSSFTHTSITLTIPDSSLSSLSSSLAWHGRLVFGSNLTTTESFVVQKSSVDRYAQTTKENMKWRLPLVISLIVLLVIGMLIVFICWRRRNQNKTKQESEPQEQELQPEDKVEVEDNAVLNLQNMTDKASLPAFTDSETTVSLPTSNHQPLKSAHQPVMEVLSCGEKCEVVTIPVADTLFNKLHRQGSSFDKRAAQKQLTKGVNALVYLKPDTSILLTLSPHTVLMDKLNNVFLQINMDSNESQTTMKDEKEKTEGQRWQAPEVTEKKDRVDPNKASVFSLGLILWEIETGLVPFGEQEAVNACRQVTAGILPSMEKVVDAEFADLLLKCLSVNPVDRPTLGELSSFLETHSFQPTVENSKGEL</sequence>
<evidence type="ECO:0000313" key="3">
    <source>
        <dbReference type="EMBL" id="KAK2946617.1"/>
    </source>
</evidence>
<dbReference type="InterPro" id="IPR000719">
    <property type="entry name" value="Prot_kinase_dom"/>
</dbReference>
<feature type="transmembrane region" description="Helical" evidence="1">
    <location>
        <begin position="1362"/>
        <end position="1385"/>
    </location>
</feature>
<evidence type="ECO:0000313" key="4">
    <source>
        <dbReference type="Proteomes" id="UP001281761"/>
    </source>
</evidence>
<keyword evidence="1" id="KW-0472">Membrane</keyword>
<dbReference type="PANTHER" id="PTHR24362">
    <property type="entry name" value="SERINE/THREONINE-PROTEIN KINASE NEK"/>
    <property type="match status" value="1"/>
</dbReference>
<dbReference type="Gene3D" id="1.10.510.10">
    <property type="entry name" value="Transferase(Phosphotransferase) domain 1"/>
    <property type="match status" value="1"/>
</dbReference>
<feature type="domain" description="Protein kinase" evidence="2">
    <location>
        <begin position="1321"/>
        <end position="1652"/>
    </location>
</feature>
<dbReference type="PANTHER" id="PTHR24362:SF309">
    <property type="entry name" value="PROTEIN KINASE DOMAIN-CONTAINING PROTEIN"/>
    <property type="match status" value="1"/>
</dbReference>
<accession>A0ABQ9X6T4</accession>
<reference evidence="3 4" key="1">
    <citation type="journal article" date="2022" name="bioRxiv">
        <title>Genomics of Preaxostyla Flagellates Illuminates Evolutionary Transitions and the Path Towards Mitochondrial Loss.</title>
        <authorList>
            <person name="Novak L.V.F."/>
            <person name="Treitli S.C."/>
            <person name="Pyrih J."/>
            <person name="Halakuc P."/>
            <person name="Pipaliya S.V."/>
            <person name="Vacek V."/>
            <person name="Brzon O."/>
            <person name="Soukal P."/>
            <person name="Eme L."/>
            <person name="Dacks J.B."/>
            <person name="Karnkowska A."/>
            <person name="Elias M."/>
            <person name="Hampl V."/>
        </authorList>
    </citation>
    <scope>NUCLEOTIDE SEQUENCE [LARGE SCALE GENOMIC DNA]</scope>
    <source>
        <strain evidence="3">NAU3</strain>
        <tissue evidence="3">Gut</tissue>
    </source>
</reference>
<dbReference type="EMBL" id="JARBJD010000223">
    <property type="protein sequence ID" value="KAK2946617.1"/>
    <property type="molecule type" value="Genomic_DNA"/>
</dbReference>
<evidence type="ECO:0000259" key="2">
    <source>
        <dbReference type="PROSITE" id="PS50011"/>
    </source>
</evidence>
<dbReference type="InterPro" id="IPR011009">
    <property type="entry name" value="Kinase-like_dom_sf"/>
</dbReference>
<dbReference type="Proteomes" id="UP001281761">
    <property type="component" value="Unassembled WGS sequence"/>
</dbReference>
<organism evidence="3 4">
    <name type="scientific">Blattamonas nauphoetae</name>
    <dbReference type="NCBI Taxonomy" id="2049346"/>
    <lineage>
        <taxon>Eukaryota</taxon>
        <taxon>Metamonada</taxon>
        <taxon>Preaxostyla</taxon>
        <taxon>Oxymonadida</taxon>
        <taxon>Blattamonas</taxon>
    </lineage>
</organism>
<keyword evidence="1" id="KW-1133">Transmembrane helix</keyword>
<keyword evidence="4" id="KW-1185">Reference proteome</keyword>
<dbReference type="Pfam" id="PF07714">
    <property type="entry name" value="PK_Tyr_Ser-Thr"/>
    <property type="match status" value="1"/>
</dbReference>
<gene>
    <name evidence="3" type="ORF">BLNAU_18453</name>
</gene>
<keyword evidence="1" id="KW-0812">Transmembrane</keyword>
<dbReference type="SMART" id="SM00220">
    <property type="entry name" value="S_TKc"/>
    <property type="match status" value="1"/>
</dbReference>
<protein>
    <recommendedName>
        <fullName evidence="2">Protein kinase domain-containing protein</fullName>
    </recommendedName>
</protein>
<name>A0ABQ9X6T4_9EUKA</name>
<proteinExistence type="predicted"/>
<evidence type="ECO:0000256" key="1">
    <source>
        <dbReference type="SAM" id="Phobius"/>
    </source>
</evidence>
<dbReference type="PROSITE" id="PS50011">
    <property type="entry name" value="PROTEIN_KINASE_DOM"/>
    <property type="match status" value="1"/>
</dbReference>
<dbReference type="SUPFAM" id="SSF56112">
    <property type="entry name" value="Protein kinase-like (PK-like)"/>
    <property type="match status" value="1"/>
</dbReference>